<protein>
    <recommendedName>
        <fullName evidence="12 13">Holliday junction resolvase RecU</fullName>
        <ecNumber evidence="13">3.1.21.10</ecNumber>
    </recommendedName>
    <alternativeName>
        <fullName evidence="13">Recombination protein U homolog</fullName>
    </alternativeName>
</protein>
<evidence type="ECO:0000256" key="12">
    <source>
        <dbReference type="ARBA" id="ARBA00029523"/>
    </source>
</evidence>
<name>A0ABY8EA16_9FIRM</name>
<evidence type="ECO:0000256" key="4">
    <source>
        <dbReference type="ARBA" id="ARBA00022723"/>
    </source>
</evidence>
<evidence type="ECO:0000256" key="9">
    <source>
        <dbReference type="ARBA" id="ARBA00023172"/>
    </source>
</evidence>
<evidence type="ECO:0000256" key="3">
    <source>
        <dbReference type="ARBA" id="ARBA00022722"/>
    </source>
</evidence>
<keyword evidence="10 13" id="KW-0234">DNA repair</keyword>
<comment type="subcellular location">
    <subcellularLocation>
        <location evidence="1 13">Cytoplasm</location>
    </subcellularLocation>
</comment>
<evidence type="ECO:0000256" key="11">
    <source>
        <dbReference type="ARBA" id="ARBA00023447"/>
    </source>
</evidence>
<dbReference type="HAMAP" id="MF_00130">
    <property type="entry name" value="RecU"/>
    <property type="match status" value="1"/>
</dbReference>
<evidence type="ECO:0000256" key="8">
    <source>
        <dbReference type="ARBA" id="ARBA00022842"/>
    </source>
</evidence>
<proteinExistence type="inferred from homology"/>
<dbReference type="EMBL" id="CP120733">
    <property type="protein sequence ID" value="WFD09757.1"/>
    <property type="molecule type" value="Genomic_DNA"/>
</dbReference>
<evidence type="ECO:0000256" key="13">
    <source>
        <dbReference type="HAMAP-Rule" id="MF_00130"/>
    </source>
</evidence>
<evidence type="ECO:0000256" key="10">
    <source>
        <dbReference type="ARBA" id="ARBA00023204"/>
    </source>
</evidence>
<gene>
    <name evidence="13" type="primary">recU</name>
    <name evidence="14" type="ORF">P4S50_15370</name>
</gene>
<evidence type="ECO:0000256" key="2">
    <source>
        <dbReference type="ARBA" id="ARBA00022490"/>
    </source>
</evidence>
<accession>A0ABY8EA16</accession>
<keyword evidence="4 13" id="KW-0479">Metal-binding</keyword>
<keyword evidence="5 13" id="KW-0255">Endonuclease</keyword>
<feature type="binding site" evidence="13">
    <location>
        <position position="100"/>
    </location>
    <ligand>
        <name>Mg(2+)</name>
        <dbReference type="ChEBI" id="CHEBI:18420"/>
    </ligand>
</feature>
<organism evidence="14 15">
    <name type="scientific">Tepidibacter hydrothermalis</name>
    <dbReference type="NCBI Taxonomy" id="3036126"/>
    <lineage>
        <taxon>Bacteria</taxon>
        <taxon>Bacillati</taxon>
        <taxon>Bacillota</taxon>
        <taxon>Clostridia</taxon>
        <taxon>Peptostreptococcales</taxon>
        <taxon>Peptostreptococcaceae</taxon>
        <taxon>Tepidibacter</taxon>
    </lineage>
</organism>
<comment type="cofactor">
    <cofactor evidence="13">
        <name>Mg(2+)</name>
        <dbReference type="ChEBI" id="CHEBI:18420"/>
    </cofactor>
    <text evidence="13">Binds 1 Mg(2+) ion per subunit.</text>
</comment>
<dbReference type="InterPro" id="IPR011856">
    <property type="entry name" value="tRNA_endonuc-like_dom_sf"/>
</dbReference>
<keyword evidence="9 13" id="KW-0233">DNA recombination</keyword>
<keyword evidence="15" id="KW-1185">Reference proteome</keyword>
<feature type="binding site" evidence="13">
    <location>
        <position position="66"/>
    </location>
    <ligand>
        <name>Mg(2+)</name>
        <dbReference type="ChEBI" id="CHEBI:18420"/>
    </ligand>
</feature>
<evidence type="ECO:0000256" key="1">
    <source>
        <dbReference type="ARBA" id="ARBA00004496"/>
    </source>
</evidence>
<keyword evidence="3 13" id="KW-0540">Nuclease</keyword>
<comment type="function">
    <text evidence="13">Endonuclease that resolves Holliday junction intermediates in genetic recombination. Cleaves mobile four-strand junctions by introducing symmetrical nicks in paired strands. Promotes annealing of linear ssDNA with homologous dsDNA. Required for DNA repair, homologous recombination and chromosome segregation.</text>
</comment>
<keyword evidence="2 13" id="KW-0963">Cytoplasm</keyword>
<evidence type="ECO:0000256" key="5">
    <source>
        <dbReference type="ARBA" id="ARBA00022759"/>
    </source>
</evidence>
<dbReference type="Gene3D" id="3.40.1350.10">
    <property type="match status" value="1"/>
</dbReference>
<comment type="catalytic activity">
    <reaction evidence="13">
        <text>Endonucleolytic cleavage at a junction such as a reciprocal single-stranded crossover between two homologous DNA duplexes (Holliday junction).</text>
        <dbReference type="EC" id="3.1.21.10"/>
    </reaction>
</comment>
<evidence type="ECO:0000256" key="7">
    <source>
        <dbReference type="ARBA" id="ARBA00022801"/>
    </source>
</evidence>
<dbReference type="EC" id="3.1.21.10" evidence="13"/>
<dbReference type="SUPFAM" id="SSF52980">
    <property type="entry name" value="Restriction endonuclease-like"/>
    <property type="match status" value="1"/>
</dbReference>
<feature type="binding site" evidence="13">
    <location>
        <position position="80"/>
    </location>
    <ligand>
        <name>Mg(2+)</name>
        <dbReference type="ChEBI" id="CHEBI:18420"/>
    </ligand>
</feature>
<feature type="binding site" evidence="13">
    <location>
        <position position="64"/>
    </location>
    <ligand>
        <name>Mg(2+)</name>
        <dbReference type="ChEBI" id="CHEBI:18420"/>
    </ligand>
</feature>
<evidence type="ECO:0000313" key="14">
    <source>
        <dbReference type="EMBL" id="WFD09757.1"/>
    </source>
</evidence>
<dbReference type="Proteomes" id="UP001222800">
    <property type="component" value="Chromosome"/>
</dbReference>
<evidence type="ECO:0000256" key="6">
    <source>
        <dbReference type="ARBA" id="ARBA00022763"/>
    </source>
</evidence>
<reference evidence="14 15" key="1">
    <citation type="submission" date="2023-03" db="EMBL/GenBank/DDBJ databases">
        <title>Complete genome sequence of Tepidibacter sp. SWIR-1, isolated from a deep-sea hydrothermal vent.</title>
        <authorList>
            <person name="Li X."/>
        </authorList>
    </citation>
    <scope>NUCLEOTIDE SEQUENCE [LARGE SCALE GENOMIC DNA]</scope>
    <source>
        <strain evidence="14 15">SWIR-1</strain>
    </source>
</reference>
<keyword evidence="8 13" id="KW-0460">Magnesium</keyword>
<dbReference type="Pfam" id="PF03838">
    <property type="entry name" value="RecU"/>
    <property type="match status" value="1"/>
</dbReference>
<dbReference type="InterPro" id="IPR004612">
    <property type="entry name" value="Resolv_RecU"/>
</dbReference>
<keyword evidence="6 13" id="KW-0227">DNA damage</keyword>
<sequence length="179" mass="20738">MRDTGYIKNYKMANKGMLFEEEIIKANEGYKNRGIALIQKISTPWQVKRQGKKIVSAFPVGKSTLDFRGTVKPGISISFDCKEVEKEDRGLPLKNIESHQIEYIKEALYMGEVSFILCYMKMFDKRYLIQGNKVIDYWVRWKANKGKRGFNYIPVEIMTEVKSRSGIVLDYLEGLEGVM</sequence>
<dbReference type="RefSeq" id="WP_277731700.1">
    <property type="nucleotide sequence ID" value="NZ_CP120733.1"/>
</dbReference>
<keyword evidence="7 13" id="KW-0378">Hydrolase</keyword>
<dbReference type="InterPro" id="IPR011335">
    <property type="entry name" value="Restrct_endonuc-II-like"/>
</dbReference>
<feature type="site" description="Transition state stabilizer" evidence="13">
    <location>
        <position position="82"/>
    </location>
</feature>
<evidence type="ECO:0000313" key="15">
    <source>
        <dbReference type="Proteomes" id="UP001222800"/>
    </source>
</evidence>
<comment type="similarity">
    <text evidence="11 13">Belongs to the RecU family.</text>
</comment>